<sequence>MVIGPRGAGKSTLAAWLGETKVRIGRTPVMVYGERTIEAPGAYLECPWMHCHLIAAAQDALCVIMIADAAGNRRKRTYPPGFAGVFGPPVIGVVSKCDLDPAAVSDCEAELLQAGVPGPFYRSGCGETDEVEALRRAVAEIEASGRFGG</sequence>
<dbReference type="AlphaFoldDB" id="A0A413FCC6"/>
<evidence type="ECO:0000313" key="2">
    <source>
        <dbReference type="Proteomes" id="UP000283880"/>
    </source>
</evidence>
<protein>
    <submittedName>
        <fullName evidence="1">Ethanolamine utilization protein EutP</fullName>
    </submittedName>
</protein>
<proteinExistence type="predicted"/>
<gene>
    <name evidence="1" type="ORF">DWV29_18175</name>
</gene>
<dbReference type="InterPro" id="IPR027417">
    <property type="entry name" value="P-loop_NTPase"/>
</dbReference>
<dbReference type="Proteomes" id="UP000283880">
    <property type="component" value="Unassembled WGS sequence"/>
</dbReference>
<dbReference type="OrthoDB" id="6179at2"/>
<reference evidence="1 2" key="1">
    <citation type="submission" date="2018-08" db="EMBL/GenBank/DDBJ databases">
        <title>A genome reference for cultivated species of the human gut microbiota.</title>
        <authorList>
            <person name="Zou Y."/>
            <person name="Xue W."/>
            <person name="Luo G."/>
        </authorList>
    </citation>
    <scope>NUCLEOTIDE SEQUENCE [LARGE SCALE GENOMIC DNA]</scope>
    <source>
        <strain evidence="1 2">AF04-15</strain>
    </source>
</reference>
<comment type="caution">
    <text evidence="1">The sequence shown here is derived from an EMBL/GenBank/DDBJ whole genome shotgun (WGS) entry which is preliminary data.</text>
</comment>
<dbReference type="SUPFAM" id="SSF52540">
    <property type="entry name" value="P-loop containing nucleoside triphosphate hydrolases"/>
    <property type="match status" value="1"/>
</dbReference>
<dbReference type="RefSeq" id="WP_007715238.1">
    <property type="nucleotide sequence ID" value="NZ_JAWRJJ010000059.1"/>
</dbReference>
<dbReference type="PANTHER" id="PTHR40453">
    <property type="entry name" value="PROTEIN YOEF"/>
    <property type="match status" value="1"/>
</dbReference>
<dbReference type="EMBL" id="QSBM01000014">
    <property type="protein sequence ID" value="RGX27000.1"/>
    <property type="molecule type" value="Genomic_DNA"/>
</dbReference>
<dbReference type="Pfam" id="PF10662">
    <property type="entry name" value="PduV-EutP"/>
    <property type="match status" value="1"/>
</dbReference>
<dbReference type="InterPro" id="IPR012381">
    <property type="entry name" value="EutP_PduV"/>
</dbReference>
<accession>A0A413FCC6</accession>
<organism evidence="1 2">
    <name type="scientific">Enterocloster asparagiformis</name>
    <dbReference type="NCBI Taxonomy" id="333367"/>
    <lineage>
        <taxon>Bacteria</taxon>
        <taxon>Bacillati</taxon>
        <taxon>Bacillota</taxon>
        <taxon>Clostridia</taxon>
        <taxon>Lachnospirales</taxon>
        <taxon>Lachnospiraceae</taxon>
        <taxon>Enterocloster</taxon>
    </lineage>
</organism>
<evidence type="ECO:0000313" key="1">
    <source>
        <dbReference type="EMBL" id="RGX27000.1"/>
    </source>
</evidence>
<name>A0A413FCC6_9FIRM</name>
<dbReference type="PANTHER" id="PTHR40453:SF1">
    <property type="entry name" value="PROTEIN YOEF"/>
    <property type="match status" value="1"/>
</dbReference>
<dbReference type="GO" id="GO:0005524">
    <property type="term" value="F:ATP binding"/>
    <property type="evidence" value="ECO:0007669"/>
    <property type="project" value="InterPro"/>
</dbReference>
<dbReference type="GO" id="GO:0006576">
    <property type="term" value="P:biogenic amine metabolic process"/>
    <property type="evidence" value="ECO:0007669"/>
    <property type="project" value="InterPro"/>
</dbReference>